<dbReference type="InterPro" id="IPR051061">
    <property type="entry name" value="Zinc_finger_trans_reg"/>
</dbReference>
<feature type="compositionally biased region" description="Pro residues" evidence="1">
    <location>
        <begin position="386"/>
        <end position="403"/>
    </location>
</feature>
<dbReference type="EMBL" id="CP090163">
    <property type="protein sequence ID" value="UJO12264.1"/>
    <property type="molecule type" value="Genomic_DNA"/>
</dbReference>
<feature type="compositionally biased region" description="Polar residues" evidence="1">
    <location>
        <begin position="158"/>
        <end position="172"/>
    </location>
</feature>
<sequence>MVSTDEYYIDEEAPIVHADHLPLQRIDPEDHSIEIIQSPELSTPCTTSRHDPGLEVLGFGLGPSRSGSSSSSHGLLELEPETMTVPVTLKTPCETLVQHANLDQGSIAASVPESSGSGSRIQLQTTAALAIQQSDTKPRSPSDTVELASRPAHRVDSAQESLDSVPQVSKQDATGGDERTSPLTMQTMGQPPAGADAQDSIAQSPTLRKHVIQVGESPVHTLPVVHAASSAADTAITSQRKESLPSFQQLADLADIASQQSTASEARPPIPARQHSHSISSITSQSPMIPYFPPAYPHSAQTSPAGFSTSARSPTGSVGEVLYGSPTLFAPPKYYLDRRSSNATVGTPGFPPPVPSLPLGSSTESHGTQASSSTDGYSTSHTTPIEPGPPPPDGIARILPPPPGMPLIPVGGFKCDYPGCNAIPFQTQYLLSSHRNVHSQNRPHYCPVRECPRSEGGKGFKRKNEMIRHGLVHNSPGYVCPFCPDREHRYPRPDNLQRHVRVHHVDKDRDDPALRAVLAQRSQGAVQKQRRRRTQGSEEDTPDARP</sequence>
<feature type="region of interest" description="Disordered" evidence="1">
    <location>
        <begin position="343"/>
        <end position="403"/>
    </location>
</feature>
<dbReference type="PANTHER" id="PTHR46179:SF19">
    <property type="entry name" value="C2H2 FINGER DOMAIN TRANSCRIPTION FACTOR (EUROFUNG)-RELATED"/>
    <property type="match status" value="1"/>
</dbReference>
<organism evidence="3 4">
    <name type="scientific">Passalora fulva</name>
    <name type="common">Tomato leaf mold</name>
    <name type="synonym">Cladosporium fulvum</name>
    <dbReference type="NCBI Taxonomy" id="5499"/>
    <lineage>
        <taxon>Eukaryota</taxon>
        <taxon>Fungi</taxon>
        <taxon>Dikarya</taxon>
        <taxon>Ascomycota</taxon>
        <taxon>Pezizomycotina</taxon>
        <taxon>Dothideomycetes</taxon>
        <taxon>Dothideomycetidae</taxon>
        <taxon>Mycosphaerellales</taxon>
        <taxon>Mycosphaerellaceae</taxon>
        <taxon>Fulvia</taxon>
    </lineage>
</organism>
<reference evidence="3" key="2">
    <citation type="journal article" date="2022" name="Microb. Genom.">
        <title>A chromosome-scale genome assembly of the tomato pathogen Cladosporium fulvum reveals a compartmentalized genome architecture and the presence of a dispensable chromosome.</title>
        <authorList>
            <person name="Zaccaron A.Z."/>
            <person name="Chen L.H."/>
            <person name="Samaras A."/>
            <person name="Stergiopoulos I."/>
        </authorList>
    </citation>
    <scope>NUCLEOTIDE SEQUENCE</scope>
    <source>
        <strain evidence="3">Race5_Kim</strain>
    </source>
</reference>
<dbReference type="Proteomes" id="UP000756132">
    <property type="component" value="Chromosome 1"/>
</dbReference>
<feature type="region of interest" description="Disordered" evidence="1">
    <location>
        <begin position="519"/>
        <end position="546"/>
    </location>
</feature>
<reference evidence="3" key="1">
    <citation type="submission" date="2021-12" db="EMBL/GenBank/DDBJ databases">
        <authorList>
            <person name="Zaccaron A."/>
            <person name="Stergiopoulos I."/>
        </authorList>
    </citation>
    <scope>NUCLEOTIDE SEQUENCE</scope>
    <source>
        <strain evidence="3">Race5_Kim</strain>
    </source>
</reference>
<keyword evidence="4" id="KW-1185">Reference proteome</keyword>
<name>A0A9Q8L7Q5_PASFU</name>
<feature type="compositionally biased region" description="Polar residues" evidence="1">
    <location>
        <begin position="364"/>
        <end position="383"/>
    </location>
</feature>
<dbReference type="SUPFAM" id="SSF57667">
    <property type="entry name" value="beta-beta-alpha zinc fingers"/>
    <property type="match status" value="1"/>
</dbReference>
<dbReference type="RefSeq" id="XP_047756630.1">
    <property type="nucleotide sequence ID" value="XM_047900333.1"/>
</dbReference>
<dbReference type="OrthoDB" id="6077919at2759"/>
<dbReference type="SMART" id="SM00355">
    <property type="entry name" value="ZnF_C2H2"/>
    <property type="match status" value="3"/>
</dbReference>
<dbReference type="AlphaFoldDB" id="A0A9Q8L7Q5"/>
<dbReference type="PANTHER" id="PTHR46179">
    <property type="entry name" value="ZINC FINGER PROTEIN"/>
    <property type="match status" value="1"/>
</dbReference>
<proteinExistence type="predicted"/>
<gene>
    <name evidence="3" type="ORF">CLAFUR5_01185</name>
</gene>
<dbReference type="Gene3D" id="3.30.160.60">
    <property type="entry name" value="Classic Zinc Finger"/>
    <property type="match status" value="2"/>
</dbReference>
<evidence type="ECO:0000256" key="1">
    <source>
        <dbReference type="SAM" id="MobiDB-lite"/>
    </source>
</evidence>
<dbReference type="InterPro" id="IPR036236">
    <property type="entry name" value="Znf_C2H2_sf"/>
</dbReference>
<evidence type="ECO:0000259" key="2">
    <source>
        <dbReference type="SMART" id="SM00355"/>
    </source>
</evidence>
<evidence type="ECO:0000313" key="4">
    <source>
        <dbReference type="Proteomes" id="UP000756132"/>
    </source>
</evidence>
<feature type="domain" description="C2H2-type" evidence="2">
    <location>
        <begin position="413"/>
        <end position="438"/>
    </location>
</feature>
<dbReference type="GO" id="GO:0005634">
    <property type="term" value="C:nucleus"/>
    <property type="evidence" value="ECO:0007669"/>
    <property type="project" value="TreeGrafter"/>
</dbReference>
<evidence type="ECO:0000313" key="3">
    <source>
        <dbReference type="EMBL" id="UJO12264.1"/>
    </source>
</evidence>
<feature type="domain" description="C2H2-type" evidence="2">
    <location>
        <begin position="444"/>
        <end position="473"/>
    </location>
</feature>
<feature type="region of interest" description="Disordered" evidence="1">
    <location>
        <begin position="259"/>
        <end position="319"/>
    </location>
</feature>
<dbReference type="KEGG" id="ffu:CLAFUR5_01185"/>
<feature type="compositionally biased region" description="Low complexity" evidence="1">
    <location>
        <begin position="277"/>
        <end position="286"/>
    </location>
</feature>
<feature type="domain" description="C2H2-type" evidence="2">
    <location>
        <begin position="478"/>
        <end position="503"/>
    </location>
</feature>
<feature type="compositionally biased region" description="Polar residues" evidence="1">
    <location>
        <begin position="299"/>
        <end position="316"/>
    </location>
</feature>
<feature type="compositionally biased region" description="Acidic residues" evidence="1">
    <location>
        <begin position="537"/>
        <end position="546"/>
    </location>
</feature>
<dbReference type="GO" id="GO:0006357">
    <property type="term" value="P:regulation of transcription by RNA polymerase II"/>
    <property type="evidence" value="ECO:0007669"/>
    <property type="project" value="TreeGrafter"/>
</dbReference>
<accession>A0A9Q8L7Q5</accession>
<dbReference type="GeneID" id="71981063"/>
<feature type="region of interest" description="Disordered" evidence="1">
    <location>
        <begin position="131"/>
        <end position="201"/>
    </location>
</feature>
<dbReference type="InterPro" id="IPR013087">
    <property type="entry name" value="Znf_C2H2_type"/>
</dbReference>
<protein>
    <recommendedName>
        <fullName evidence="2">C2H2-type domain-containing protein</fullName>
    </recommendedName>
</protein>